<feature type="transmembrane region" description="Helical" evidence="3">
    <location>
        <begin position="78"/>
        <end position="100"/>
    </location>
</feature>
<organism evidence="5 6">
    <name type="scientific">Acidimicrobiia bacterium BACL6 MAG-120924-bin43</name>
    <dbReference type="NCBI Taxonomy" id="1655583"/>
    <lineage>
        <taxon>Bacteria</taxon>
        <taxon>Bacillati</taxon>
        <taxon>Actinomycetota</taxon>
        <taxon>Acidimicrobiia</taxon>
        <taxon>acIV cluster</taxon>
    </lineage>
</organism>
<feature type="transmembrane region" description="Helical" evidence="3">
    <location>
        <begin position="37"/>
        <end position="58"/>
    </location>
</feature>
<feature type="transmembrane region" description="Helical" evidence="3">
    <location>
        <begin position="272"/>
        <end position="291"/>
    </location>
</feature>
<evidence type="ECO:0000256" key="3">
    <source>
        <dbReference type="SAM" id="Phobius"/>
    </source>
</evidence>
<dbReference type="EMBL" id="LIBJ01000006">
    <property type="protein sequence ID" value="KRO49500.1"/>
    <property type="molecule type" value="Genomic_DNA"/>
</dbReference>
<feature type="transmembrane region" description="Helical" evidence="3">
    <location>
        <begin position="244"/>
        <end position="265"/>
    </location>
</feature>
<dbReference type="SUPFAM" id="SSF81442">
    <property type="entry name" value="Cytochrome c oxidase subunit I-like"/>
    <property type="match status" value="1"/>
</dbReference>
<evidence type="ECO:0000256" key="1">
    <source>
        <dbReference type="ARBA" id="ARBA00022660"/>
    </source>
</evidence>
<sequence>MNTVNSTATSGNASAPSALGTVANWITTTDHKKIGRLFVGASALWMLIIVGVGVALGIERIASNSAIFNSNSVTQLFAILRTGATFGVLLPLALGFGIAVVPTQVGSKSLSFVRLAMFGFYAWLIGSGLVIGSIIANGGPGGGNSQMVDMYLMGVGVGLVGVIAASVSLVTTVLTSRRTGLSLLEIPMFSWSVFVAAISIVLTLPVLLGSLIYVAVDHHYGRLVFGGNDGIDMWLGWGFSQPQTFLYVIPAIGLLAELAPVAARIRQPLRGAMLVGVGLVSTAMFGTVTQTSHMFVWGGTLSDKLKSAIPYAWFNLLPVLGVVIVILLSLLAIQKGKKRLIAPLVPTFLGVGMIVVGMAGNAVQMIDSAKLSGSVFEEAAVTYIAYGAMLCAWGAISYFGPALWGRKIPDSSVIGIGALGLFATVFAAFPYYLAKDQVASEVSDFDYSGPRAAFNTAVSLGHVLMLFCLLSAIAISIKSLSSGEIVNADVWSDQ</sequence>
<comment type="caution">
    <text evidence="5">The sequence shown here is derived from an EMBL/GenBank/DDBJ whole genome shotgun (WGS) entry which is preliminary data.</text>
</comment>
<dbReference type="InterPro" id="IPR036927">
    <property type="entry name" value="Cyt_c_oxase-like_su1_sf"/>
</dbReference>
<dbReference type="InterPro" id="IPR000883">
    <property type="entry name" value="Cyt_C_Oxase_1"/>
</dbReference>
<dbReference type="PANTHER" id="PTHR10422:SF29">
    <property type="entry name" value="CYTOCHROME C OXIDASE SUBUNIT 1 HOMOLOG, BACTEROID"/>
    <property type="match status" value="1"/>
</dbReference>
<dbReference type="GO" id="GO:0015990">
    <property type="term" value="P:electron transport coupled proton transport"/>
    <property type="evidence" value="ECO:0007669"/>
    <property type="project" value="TreeGrafter"/>
</dbReference>
<feature type="transmembrane region" description="Helical" evidence="3">
    <location>
        <begin position="112"/>
        <end position="136"/>
    </location>
</feature>
<dbReference type="PANTHER" id="PTHR10422">
    <property type="entry name" value="CYTOCHROME C OXIDASE SUBUNIT 1"/>
    <property type="match status" value="1"/>
</dbReference>
<dbReference type="InterPro" id="IPR023616">
    <property type="entry name" value="Cyt_c_oxase-like_su1_dom"/>
</dbReference>
<dbReference type="GO" id="GO:0009060">
    <property type="term" value="P:aerobic respiration"/>
    <property type="evidence" value="ECO:0007669"/>
    <property type="project" value="InterPro"/>
</dbReference>
<dbReference type="Gene3D" id="1.20.210.10">
    <property type="entry name" value="Cytochrome c oxidase-like, subunit I domain"/>
    <property type="match status" value="1"/>
</dbReference>
<keyword evidence="2" id="KW-0249">Electron transport</keyword>
<feature type="transmembrane region" description="Helical" evidence="3">
    <location>
        <begin position="412"/>
        <end position="433"/>
    </location>
</feature>
<feature type="transmembrane region" description="Helical" evidence="3">
    <location>
        <begin position="188"/>
        <end position="216"/>
    </location>
</feature>
<evidence type="ECO:0000259" key="4">
    <source>
        <dbReference type="PROSITE" id="PS50855"/>
    </source>
</evidence>
<feature type="domain" description="Cytochrome oxidase subunit I profile" evidence="4">
    <location>
        <begin position="25"/>
        <end position="386"/>
    </location>
</feature>
<dbReference type="GO" id="GO:0020037">
    <property type="term" value="F:heme binding"/>
    <property type="evidence" value="ECO:0007669"/>
    <property type="project" value="InterPro"/>
</dbReference>
<feature type="transmembrane region" description="Helical" evidence="3">
    <location>
        <begin position="340"/>
        <end position="360"/>
    </location>
</feature>
<keyword evidence="3" id="KW-1133">Transmembrane helix</keyword>
<feature type="transmembrane region" description="Helical" evidence="3">
    <location>
        <begin position="380"/>
        <end position="400"/>
    </location>
</feature>
<evidence type="ECO:0000256" key="2">
    <source>
        <dbReference type="ARBA" id="ARBA00022982"/>
    </source>
</evidence>
<dbReference type="PROSITE" id="PS50855">
    <property type="entry name" value="COX1"/>
    <property type="match status" value="1"/>
</dbReference>
<reference evidence="5 6" key="1">
    <citation type="submission" date="2015-10" db="EMBL/GenBank/DDBJ databases">
        <title>Metagenome-Assembled Genomes uncover a global brackish microbiome.</title>
        <authorList>
            <person name="Hugerth L.W."/>
            <person name="Larsson J."/>
            <person name="Alneberg J."/>
            <person name="Lindh M.V."/>
            <person name="Legrand C."/>
            <person name="Pinhassi J."/>
            <person name="Andersson A.F."/>
        </authorList>
    </citation>
    <scope>NUCLEOTIDE SEQUENCE [LARGE SCALE GENOMIC DNA]</scope>
    <source>
        <strain evidence="5">BACL6 MAG-120924-bin43</strain>
    </source>
</reference>
<protein>
    <recommendedName>
        <fullName evidence="4">Cytochrome oxidase subunit I profile domain-containing protein</fullName>
    </recommendedName>
</protein>
<feature type="transmembrane region" description="Helical" evidence="3">
    <location>
        <begin position="453"/>
        <end position="475"/>
    </location>
</feature>
<dbReference type="PRINTS" id="PR01165">
    <property type="entry name" value="CYCOXIDASEI"/>
</dbReference>
<proteinExistence type="predicted"/>
<dbReference type="AlphaFoldDB" id="A0A0R2QH52"/>
<dbReference type="Pfam" id="PF00115">
    <property type="entry name" value="COX1"/>
    <property type="match status" value="1"/>
</dbReference>
<dbReference type="GO" id="GO:0004129">
    <property type="term" value="F:cytochrome-c oxidase activity"/>
    <property type="evidence" value="ECO:0007669"/>
    <property type="project" value="InterPro"/>
</dbReference>
<evidence type="ECO:0000313" key="5">
    <source>
        <dbReference type="EMBL" id="KRO49500.1"/>
    </source>
</evidence>
<keyword evidence="1" id="KW-0679">Respiratory chain</keyword>
<name>A0A0R2QH52_9ACTN</name>
<feature type="transmembrane region" description="Helical" evidence="3">
    <location>
        <begin position="311"/>
        <end position="333"/>
    </location>
</feature>
<dbReference type="GO" id="GO:0022904">
    <property type="term" value="P:respiratory electron transport chain"/>
    <property type="evidence" value="ECO:0007669"/>
    <property type="project" value="TreeGrafter"/>
</dbReference>
<accession>A0A0R2QH52</accession>
<keyword evidence="3" id="KW-0812">Transmembrane</keyword>
<keyword evidence="1" id="KW-0813">Transport</keyword>
<evidence type="ECO:0000313" key="6">
    <source>
        <dbReference type="Proteomes" id="UP000051017"/>
    </source>
</evidence>
<feature type="transmembrane region" description="Helical" evidence="3">
    <location>
        <begin position="151"/>
        <end position="176"/>
    </location>
</feature>
<keyword evidence="3" id="KW-0472">Membrane</keyword>
<gene>
    <name evidence="5" type="ORF">ABR75_03420</name>
</gene>
<dbReference type="GO" id="GO:0016020">
    <property type="term" value="C:membrane"/>
    <property type="evidence" value="ECO:0007669"/>
    <property type="project" value="InterPro"/>
</dbReference>
<dbReference type="Proteomes" id="UP000051017">
    <property type="component" value="Unassembled WGS sequence"/>
</dbReference>